<gene>
    <name evidence="2" type="ORF">CCAM_LOCUS30235</name>
</gene>
<evidence type="ECO:0000256" key="1">
    <source>
        <dbReference type="SAM" id="MobiDB-lite"/>
    </source>
</evidence>
<feature type="region of interest" description="Disordered" evidence="1">
    <location>
        <begin position="1"/>
        <end position="70"/>
    </location>
</feature>
<feature type="compositionally biased region" description="Basic residues" evidence="1">
    <location>
        <begin position="1"/>
        <end position="19"/>
    </location>
</feature>
<dbReference type="Proteomes" id="UP000595140">
    <property type="component" value="Unassembled WGS sequence"/>
</dbReference>
<reference evidence="2 3" key="1">
    <citation type="submission" date="2018-04" db="EMBL/GenBank/DDBJ databases">
        <authorList>
            <person name="Vogel A."/>
        </authorList>
    </citation>
    <scope>NUCLEOTIDE SEQUENCE [LARGE SCALE GENOMIC DNA]</scope>
</reference>
<protein>
    <submittedName>
        <fullName evidence="2">Uncharacterized protein</fullName>
    </submittedName>
</protein>
<feature type="compositionally biased region" description="Polar residues" evidence="1">
    <location>
        <begin position="32"/>
        <end position="52"/>
    </location>
</feature>
<accession>A0A484MIW6</accession>
<organism evidence="2 3">
    <name type="scientific">Cuscuta campestris</name>
    <dbReference type="NCBI Taxonomy" id="132261"/>
    <lineage>
        <taxon>Eukaryota</taxon>
        <taxon>Viridiplantae</taxon>
        <taxon>Streptophyta</taxon>
        <taxon>Embryophyta</taxon>
        <taxon>Tracheophyta</taxon>
        <taxon>Spermatophyta</taxon>
        <taxon>Magnoliopsida</taxon>
        <taxon>eudicotyledons</taxon>
        <taxon>Gunneridae</taxon>
        <taxon>Pentapetalae</taxon>
        <taxon>asterids</taxon>
        <taxon>lamiids</taxon>
        <taxon>Solanales</taxon>
        <taxon>Convolvulaceae</taxon>
        <taxon>Cuscuteae</taxon>
        <taxon>Cuscuta</taxon>
        <taxon>Cuscuta subgen. Grammica</taxon>
        <taxon>Cuscuta sect. Cleistogrammica</taxon>
    </lineage>
</organism>
<evidence type="ECO:0000313" key="2">
    <source>
        <dbReference type="EMBL" id="VFQ88459.1"/>
    </source>
</evidence>
<dbReference type="EMBL" id="OOIL02003592">
    <property type="protein sequence ID" value="VFQ88459.1"/>
    <property type="molecule type" value="Genomic_DNA"/>
</dbReference>
<keyword evidence="3" id="KW-1185">Reference proteome</keyword>
<sequence>MARKRGNPRSNTKRGRGRPRATAATTMEINRRVSTPENKNSPLMENQTGNPSPKTPEQEKHLMAGSPEDEDIVEKTEAYKRETGINNEKREKLSYADVVGGTSKVQYDLSYIQTEEINGQKLAKFTKDDVLEDMGSWDKAIICCVLGQTHL</sequence>
<dbReference type="OrthoDB" id="851886at2759"/>
<name>A0A484MIW6_9ASTE</name>
<evidence type="ECO:0000313" key="3">
    <source>
        <dbReference type="Proteomes" id="UP000595140"/>
    </source>
</evidence>
<proteinExistence type="predicted"/>
<dbReference type="AlphaFoldDB" id="A0A484MIW6"/>